<evidence type="ECO:0000313" key="1">
    <source>
        <dbReference type="EMBL" id="VDN27293.1"/>
    </source>
</evidence>
<sequence>MKIAVRVELRIFPVNLERFANGMLTFWDDNFTVGFSGWNGSHVVLKEVVLMLRKSFFRILLALAVVTTRNTIYEELFVYSEVAENIHLLEYKNNVPIAK</sequence>
<dbReference type="AlphaFoldDB" id="A0A3P7MTW2"/>
<evidence type="ECO:0000313" key="2">
    <source>
        <dbReference type="Proteomes" id="UP000271889"/>
    </source>
</evidence>
<organism evidence="1 2">
    <name type="scientific">Cylicostephanus goldi</name>
    <name type="common">Nematode worm</name>
    <dbReference type="NCBI Taxonomy" id="71465"/>
    <lineage>
        <taxon>Eukaryota</taxon>
        <taxon>Metazoa</taxon>
        <taxon>Ecdysozoa</taxon>
        <taxon>Nematoda</taxon>
        <taxon>Chromadorea</taxon>
        <taxon>Rhabditida</taxon>
        <taxon>Rhabditina</taxon>
        <taxon>Rhabditomorpha</taxon>
        <taxon>Strongyloidea</taxon>
        <taxon>Strongylidae</taxon>
        <taxon>Cylicostephanus</taxon>
    </lineage>
</organism>
<name>A0A3P7MTW2_CYLGO</name>
<reference evidence="1 2" key="1">
    <citation type="submission" date="2018-11" db="EMBL/GenBank/DDBJ databases">
        <authorList>
            <consortium name="Pathogen Informatics"/>
        </authorList>
    </citation>
    <scope>NUCLEOTIDE SEQUENCE [LARGE SCALE GENOMIC DNA]</scope>
</reference>
<dbReference type="EMBL" id="UYRV01112170">
    <property type="protein sequence ID" value="VDN27293.1"/>
    <property type="molecule type" value="Genomic_DNA"/>
</dbReference>
<gene>
    <name evidence="1" type="ORF">CGOC_LOCUS10615</name>
</gene>
<accession>A0A3P7MTW2</accession>
<protein>
    <submittedName>
        <fullName evidence="1">Uncharacterized protein</fullName>
    </submittedName>
</protein>
<proteinExistence type="predicted"/>
<dbReference type="Proteomes" id="UP000271889">
    <property type="component" value="Unassembled WGS sequence"/>
</dbReference>
<keyword evidence="2" id="KW-1185">Reference proteome</keyword>